<dbReference type="SUPFAM" id="SSF53448">
    <property type="entry name" value="Nucleotide-diphospho-sugar transferases"/>
    <property type="match status" value="1"/>
</dbReference>
<keyword evidence="4" id="KW-0808">Transferase</keyword>
<evidence type="ECO:0000256" key="7">
    <source>
        <dbReference type="ARBA" id="ARBA00022989"/>
    </source>
</evidence>
<dbReference type="Pfam" id="PF01501">
    <property type="entry name" value="Glyco_transf_8"/>
    <property type="match status" value="1"/>
</dbReference>
<evidence type="ECO:0000256" key="2">
    <source>
        <dbReference type="ARBA" id="ARBA00006351"/>
    </source>
</evidence>
<dbReference type="EC" id="2.4.2.42" evidence="11"/>
<dbReference type="GO" id="GO:0140563">
    <property type="term" value="F:UDP-D-xylose:beta-D-glucoside alpha-1,3-D-xylosyltransferase activity"/>
    <property type="evidence" value="ECO:0007669"/>
    <property type="project" value="UniProtKB-EC"/>
</dbReference>
<organism evidence="14 15">
    <name type="scientific">Fasciola gigantica</name>
    <name type="common">Giant liver fluke</name>
    <dbReference type="NCBI Taxonomy" id="46835"/>
    <lineage>
        <taxon>Eukaryota</taxon>
        <taxon>Metazoa</taxon>
        <taxon>Spiralia</taxon>
        <taxon>Lophotrochozoa</taxon>
        <taxon>Platyhelminthes</taxon>
        <taxon>Trematoda</taxon>
        <taxon>Digenea</taxon>
        <taxon>Plagiorchiida</taxon>
        <taxon>Echinostomata</taxon>
        <taxon>Echinostomatoidea</taxon>
        <taxon>Fasciolidae</taxon>
        <taxon>Fasciola</taxon>
    </lineage>
</organism>
<dbReference type="GO" id="GO:0016020">
    <property type="term" value="C:membrane"/>
    <property type="evidence" value="ECO:0007669"/>
    <property type="project" value="UniProtKB-SubCell"/>
</dbReference>
<dbReference type="InterPro" id="IPR029044">
    <property type="entry name" value="Nucleotide-diphossugar_trans"/>
</dbReference>
<protein>
    <recommendedName>
        <fullName evidence="11">UDP-D-xylose:beta-D-glucoside alpha-1,3-D-xylosyltransferase</fullName>
        <ecNumber evidence="11">2.4.2.42</ecNumber>
    </recommendedName>
</protein>
<dbReference type="GO" id="GO:0016266">
    <property type="term" value="P:protein O-linked glycosylation via N-acetyl-galactosamine"/>
    <property type="evidence" value="ECO:0007669"/>
    <property type="project" value="TreeGrafter"/>
</dbReference>
<evidence type="ECO:0000256" key="13">
    <source>
        <dbReference type="SAM" id="Phobius"/>
    </source>
</evidence>
<feature type="transmembrane region" description="Helical" evidence="13">
    <location>
        <begin position="78"/>
        <end position="96"/>
    </location>
</feature>
<evidence type="ECO:0000256" key="3">
    <source>
        <dbReference type="ARBA" id="ARBA00022676"/>
    </source>
</evidence>
<comment type="caution">
    <text evidence="14">The sequence shown here is derived from an EMBL/GenBank/DDBJ whole genome shotgun (WGS) entry which is preliminary data.</text>
</comment>
<gene>
    <name evidence="14" type="ORF">FGIG_06523</name>
</gene>
<evidence type="ECO:0000313" key="15">
    <source>
        <dbReference type="Proteomes" id="UP000316759"/>
    </source>
</evidence>
<evidence type="ECO:0000256" key="11">
    <source>
        <dbReference type="ARBA" id="ARBA00038854"/>
    </source>
</evidence>
<comment type="catalytic activity">
    <reaction evidence="12">
        <text>3-O-(beta-D-glucosyl)-L-seryl-[EGF-like domain protein] + UDP-alpha-D-xylose = 3-O-[alpha-D-xylosyl-(1-&gt;3)-beta-D-glucosyl]-L-seryl-[EGF-like domain protein] + UDP + H(+)</text>
        <dbReference type="Rhea" id="RHEA:56064"/>
        <dbReference type="Rhea" id="RHEA-COMP:14610"/>
        <dbReference type="Rhea" id="RHEA-COMP:14611"/>
        <dbReference type="ChEBI" id="CHEBI:15378"/>
        <dbReference type="ChEBI" id="CHEBI:57632"/>
        <dbReference type="ChEBI" id="CHEBI:58223"/>
        <dbReference type="ChEBI" id="CHEBI:140575"/>
        <dbReference type="ChEBI" id="CHEBI:140576"/>
        <dbReference type="EC" id="2.4.2.42"/>
    </reaction>
</comment>
<comment type="subcellular location">
    <subcellularLocation>
        <location evidence="1">Membrane</location>
        <topology evidence="1">Single-pass type II membrane protein</topology>
    </subcellularLocation>
</comment>
<evidence type="ECO:0000256" key="1">
    <source>
        <dbReference type="ARBA" id="ARBA00004606"/>
    </source>
</evidence>
<dbReference type="PANTHER" id="PTHR46012:SF2">
    <property type="entry name" value="IP22168P"/>
    <property type="match status" value="1"/>
</dbReference>
<keyword evidence="15" id="KW-1185">Reference proteome</keyword>
<dbReference type="OrthoDB" id="411524at2759"/>
<accession>A0A504Y9B7</accession>
<name>A0A504Y9B7_FASGI</name>
<reference evidence="14 15" key="1">
    <citation type="submission" date="2019-04" db="EMBL/GenBank/DDBJ databases">
        <title>Annotation for the trematode Fasciola gigantica.</title>
        <authorList>
            <person name="Choi Y.-J."/>
        </authorList>
    </citation>
    <scope>NUCLEOTIDE SEQUENCE [LARGE SCALE GENOMIC DNA]</scope>
    <source>
        <strain evidence="14">Uganda_cow_1</strain>
    </source>
</reference>
<keyword evidence="9" id="KW-0325">Glycoprotein</keyword>
<dbReference type="AlphaFoldDB" id="A0A504Y9B7"/>
<keyword evidence="8 13" id="KW-0472">Membrane</keyword>
<evidence type="ECO:0000313" key="14">
    <source>
        <dbReference type="EMBL" id="TPP56755.1"/>
    </source>
</evidence>
<keyword evidence="3" id="KW-0328">Glycosyltransferase</keyword>
<dbReference type="InterPro" id="IPR002495">
    <property type="entry name" value="Glyco_trans_8"/>
</dbReference>
<evidence type="ECO:0000256" key="9">
    <source>
        <dbReference type="ARBA" id="ARBA00023180"/>
    </source>
</evidence>
<evidence type="ECO:0000256" key="10">
    <source>
        <dbReference type="ARBA" id="ARBA00037301"/>
    </source>
</evidence>
<dbReference type="InterPro" id="IPR051993">
    <property type="entry name" value="Glycosyltransferase_8"/>
</dbReference>
<dbReference type="Proteomes" id="UP000316759">
    <property type="component" value="Unassembled WGS sequence"/>
</dbReference>
<dbReference type="EMBL" id="SUNJ01014102">
    <property type="protein sequence ID" value="TPP56755.1"/>
    <property type="molecule type" value="Genomic_DNA"/>
</dbReference>
<dbReference type="PANTHER" id="PTHR46012">
    <property type="entry name" value="IP22168P"/>
    <property type="match status" value="1"/>
</dbReference>
<evidence type="ECO:0000256" key="8">
    <source>
        <dbReference type="ARBA" id="ARBA00023136"/>
    </source>
</evidence>
<evidence type="ECO:0000256" key="6">
    <source>
        <dbReference type="ARBA" id="ARBA00022968"/>
    </source>
</evidence>
<comment type="function">
    <text evidence="10">Glycosyltransferase which elongates the O-linked glucose attached to EGF-like repeats in the extracellular domain of Notch proteins by catalyzing the addition of xylose.</text>
</comment>
<evidence type="ECO:0000256" key="5">
    <source>
        <dbReference type="ARBA" id="ARBA00022692"/>
    </source>
</evidence>
<evidence type="ECO:0000256" key="4">
    <source>
        <dbReference type="ARBA" id="ARBA00022679"/>
    </source>
</evidence>
<keyword evidence="6" id="KW-0735">Signal-anchor</keyword>
<keyword evidence="5 13" id="KW-0812">Transmembrane</keyword>
<keyword evidence="7 13" id="KW-1133">Transmembrane helix</keyword>
<dbReference type="Gene3D" id="3.90.550.10">
    <property type="entry name" value="Spore Coat Polysaccharide Biosynthesis Protein SpsA, Chain A"/>
    <property type="match status" value="1"/>
</dbReference>
<proteinExistence type="inferred from homology"/>
<evidence type="ECO:0000256" key="12">
    <source>
        <dbReference type="ARBA" id="ARBA00049181"/>
    </source>
</evidence>
<sequence length="428" mass="49579">MPKITNNWKKHLMTVDEETSEHAKAKRNRQYSSMQQKYDGNNICRNEVSMKFCGHCLTSPRYTSAAMQLCTFTHEGGFLLRCITLLFVFYGIYSMMRILEPEVNIIEPLSNELHFDVETGDKPVHIAMLVNGQDACHQAITMMKSLLLTLGRFNQTNARCASLLRHYSFSTGSDCTHCMTPVKLYLIVDLEAHSFMLDQLTSWRPRRFSFHFYPIDKYMVIMLDADMLLATSIHSLWRLFDQFNATQAIGMVQEQNPFFWAGLGRLYWPTLGYGYNAGLVLFSLNKLRARNWARDWHSAYTELTQGFGGNLPTAEQDVLNRVGYLSPELLFDIDCAWNVQLASFSLPRRCPVAWSFTENGRIRSNASGVNEAHLLHFNAHFKPEASYPKPWRIPRVEDNGQVLTHIERARKYYELYYALRRMDTCCFN</sequence>
<comment type="similarity">
    <text evidence="2">Belongs to the glycosyltransferase 8 family.</text>
</comment>